<feature type="transmembrane region" description="Helical" evidence="1">
    <location>
        <begin position="99"/>
        <end position="120"/>
    </location>
</feature>
<evidence type="ECO:0000313" key="2">
    <source>
        <dbReference type="EMBL" id="OHU47380.1"/>
    </source>
</evidence>
<evidence type="ECO:0000256" key="1">
    <source>
        <dbReference type="SAM" id="Phobius"/>
    </source>
</evidence>
<accession>A0A1S1LGF0</accession>
<organism evidence="2 3">
    <name type="scientific">Mycobacteroides chelonae</name>
    <name type="common">Mycobacterium chelonae</name>
    <dbReference type="NCBI Taxonomy" id="1774"/>
    <lineage>
        <taxon>Bacteria</taxon>
        <taxon>Bacillati</taxon>
        <taxon>Actinomycetota</taxon>
        <taxon>Actinomycetes</taxon>
        <taxon>Mycobacteriales</taxon>
        <taxon>Mycobacteriaceae</taxon>
        <taxon>Mycobacteroides</taxon>
    </lineage>
</organism>
<keyword evidence="1" id="KW-0472">Membrane</keyword>
<feature type="transmembrane region" description="Helical" evidence="1">
    <location>
        <begin position="56"/>
        <end position="79"/>
    </location>
</feature>
<keyword evidence="1" id="KW-0812">Transmembrane</keyword>
<dbReference type="Proteomes" id="UP000180043">
    <property type="component" value="Unassembled WGS sequence"/>
</dbReference>
<dbReference type="AlphaFoldDB" id="A0A1S1LGF0"/>
<protein>
    <submittedName>
        <fullName evidence="2">Uncharacterized protein</fullName>
    </submittedName>
</protein>
<feature type="transmembrane region" description="Helical" evidence="1">
    <location>
        <begin position="20"/>
        <end position="44"/>
    </location>
</feature>
<evidence type="ECO:0000313" key="3">
    <source>
        <dbReference type="Proteomes" id="UP000180043"/>
    </source>
</evidence>
<dbReference type="EMBL" id="MLIQ01000042">
    <property type="protein sequence ID" value="OHU47380.1"/>
    <property type="molecule type" value="Genomic_DNA"/>
</dbReference>
<name>A0A1S1LGF0_MYCCH</name>
<gene>
    <name evidence="2" type="ORF">BKG82_27620</name>
</gene>
<reference evidence="2 3" key="1">
    <citation type="submission" date="2016-10" db="EMBL/GenBank/DDBJ databases">
        <title>Evaluation of Human, Veterinary and Environmental Mycobacterium chelonae Isolates by Core Genome Phylogenomic Analysis, Targeted Gene Comparison, and Anti-microbial Susceptibility Patterns: A Tale of Mistaken Identities.</title>
        <authorList>
            <person name="Fogelson S.B."/>
            <person name="Camus A.C."/>
            <person name="Lorenz W."/>
            <person name="Vasireddy R."/>
            <person name="Vasireddy S."/>
            <person name="Smith T."/>
            <person name="Brown-Elliott B.A."/>
            <person name="Wallace R.J.Jr."/>
            <person name="Hasan N.A."/>
            <person name="Reischl U."/>
            <person name="Sanchez S."/>
        </authorList>
    </citation>
    <scope>NUCLEOTIDE SEQUENCE [LARGE SCALE GENOMIC DNA]</scope>
    <source>
        <strain evidence="2 3">15515</strain>
    </source>
</reference>
<comment type="caution">
    <text evidence="2">The sequence shown here is derived from an EMBL/GenBank/DDBJ whole genome shotgun (WGS) entry which is preliminary data.</text>
</comment>
<keyword evidence="1" id="KW-1133">Transmembrane helix</keyword>
<proteinExistence type="predicted"/>
<sequence>MGGHMTESSAQPENGSVRRLLGIGLLLAGAAAAVLFAAASVSAVQDARFSMVFRCGIACLGVVFVVMLLGVATVGHVLFTQAGRGWFRNTVDLWTKTTVGQLLLACSCFAMVGWYAAAALSGQSSGFTLIGNSVLTVIWGRVGVRIVRGRWHQWSARSEVHQGPSIERIP</sequence>